<dbReference type="AlphaFoldDB" id="A0A0D2AQQ6"/>
<feature type="region of interest" description="Disordered" evidence="1">
    <location>
        <begin position="1"/>
        <end position="138"/>
    </location>
</feature>
<dbReference type="HOGENOM" id="CLU_053549_1_0_1"/>
<feature type="compositionally biased region" description="Low complexity" evidence="1">
    <location>
        <begin position="202"/>
        <end position="221"/>
    </location>
</feature>
<feature type="compositionally biased region" description="Low complexity" evidence="1">
    <location>
        <begin position="35"/>
        <end position="56"/>
    </location>
</feature>
<dbReference type="OrthoDB" id="5407781at2759"/>
<name>A0A0D2AQQ6_9PEZI</name>
<dbReference type="PANTHER" id="PTHR39610:SF2">
    <property type="entry name" value="BZIP DOMAIN-CONTAINING PROTEIN"/>
    <property type="match status" value="1"/>
</dbReference>
<feature type="compositionally biased region" description="Pro residues" evidence="1">
    <location>
        <begin position="9"/>
        <end position="21"/>
    </location>
</feature>
<feature type="compositionally biased region" description="Polar residues" evidence="1">
    <location>
        <begin position="100"/>
        <end position="114"/>
    </location>
</feature>
<feature type="compositionally biased region" description="Polar residues" evidence="1">
    <location>
        <begin position="294"/>
        <end position="307"/>
    </location>
</feature>
<dbReference type="RefSeq" id="XP_016218734.1">
    <property type="nucleotide sequence ID" value="XM_016353581.1"/>
</dbReference>
<reference evidence="2 3" key="1">
    <citation type="submission" date="2015-01" db="EMBL/GenBank/DDBJ databases">
        <title>The Genome Sequence of Ochroconis gallopava CBS43764.</title>
        <authorList>
            <consortium name="The Broad Institute Genomics Platform"/>
            <person name="Cuomo C."/>
            <person name="de Hoog S."/>
            <person name="Gorbushina A."/>
            <person name="Stielow B."/>
            <person name="Teixiera M."/>
            <person name="Abouelleil A."/>
            <person name="Chapman S.B."/>
            <person name="Priest M."/>
            <person name="Young S.K."/>
            <person name="Wortman J."/>
            <person name="Nusbaum C."/>
            <person name="Birren B."/>
        </authorList>
    </citation>
    <scope>NUCLEOTIDE SEQUENCE [LARGE SCALE GENOMIC DNA]</scope>
    <source>
        <strain evidence="2 3">CBS 43764</strain>
    </source>
</reference>
<gene>
    <name evidence="2" type="ORF">PV09_00789</name>
</gene>
<evidence type="ECO:0000256" key="1">
    <source>
        <dbReference type="SAM" id="MobiDB-lite"/>
    </source>
</evidence>
<sequence>MAPDLNSLPPSPNPAYIPPARSPRVMAQPEDRRTSLQAHSPSSHSLAAAAALNAGLHGDGSRRSSNSSLRDVRNERRRRSSIRMSLNLNDPTLPGPGELQQLSPRASRSGSSAFPESPHHHRTPSLGELHQEWESEQESQVNRLLNMIRQQQATIQNLQNQNAANQQNTSAVDDSTPTSERSMSFTHTGLVHTQPHPSATAPIPRSRSPFIPIPLSRNSSYRSDRSSHEVSPSLRPLPNHGPSVDSGEMLLGSSAVRDESAFYQAETQNLTRENQMLKLRIRELERQLSDLGLSPSNPHSPATTSNLHLPPITGEDAEPPQDTAAHS</sequence>
<feature type="compositionally biased region" description="Polar residues" evidence="1">
    <location>
        <begin position="169"/>
        <end position="187"/>
    </location>
</feature>
<protein>
    <submittedName>
        <fullName evidence="2">Uncharacterized protein</fullName>
    </submittedName>
</protein>
<dbReference type="InParanoid" id="A0A0D2AQQ6"/>
<dbReference type="EMBL" id="KN847530">
    <property type="protein sequence ID" value="KIW08865.1"/>
    <property type="molecule type" value="Genomic_DNA"/>
</dbReference>
<keyword evidence="3" id="KW-1185">Reference proteome</keyword>
<accession>A0A0D2AQQ6</accession>
<dbReference type="VEuPathDB" id="FungiDB:PV09_00789"/>
<dbReference type="PANTHER" id="PTHR39610">
    <property type="entry name" value="BZIP DOMAIN-CONTAINING PROTEIN-RELATED"/>
    <property type="match status" value="1"/>
</dbReference>
<feature type="region of interest" description="Disordered" evidence="1">
    <location>
        <begin position="289"/>
        <end position="327"/>
    </location>
</feature>
<dbReference type="GeneID" id="27308762"/>
<proteinExistence type="predicted"/>
<evidence type="ECO:0000313" key="2">
    <source>
        <dbReference type="EMBL" id="KIW08865.1"/>
    </source>
</evidence>
<evidence type="ECO:0000313" key="3">
    <source>
        <dbReference type="Proteomes" id="UP000053259"/>
    </source>
</evidence>
<organism evidence="2 3">
    <name type="scientific">Verruconis gallopava</name>
    <dbReference type="NCBI Taxonomy" id="253628"/>
    <lineage>
        <taxon>Eukaryota</taxon>
        <taxon>Fungi</taxon>
        <taxon>Dikarya</taxon>
        <taxon>Ascomycota</taxon>
        <taxon>Pezizomycotina</taxon>
        <taxon>Dothideomycetes</taxon>
        <taxon>Pleosporomycetidae</taxon>
        <taxon>Venturiales</taxon>
        <taxon>Sympoventuriaceae</taxon>
        <taxon>Verruconis</taxon>
    </lineage>
</organism>
<feature type="region of interest" description="Disordered" evidence="1">
    <location>
        <begin position="161"/>
        <end position="249"/>
    </location>
</feature>
<dbReference type="Proteomes" id="UP000053259">
    <property type="component" value="Unassembled WGS sequence"/>
</dbReference>